<evidence type="ECO:0000313" key="2">
    <source>
        <dbReference type="Proteomes" id="UP000744980"/>
    </source>
</evidence>
<reference evidence="1 2" key="1">
    <citation type="submission" date="2020-01" db="EMBL/GenBank/DDBJ databases">
        <title>Draft genome assembly of Ensifer adhaerens T173.</title>
        <authorList>
            <person name="Craig J.E."/>
            <person name="Stinchcombe J.R."/>
        </authorList>
    </citation>
    <scope>NUCLEOTIDE SEQUENCE [LARGE SCALE GENOMIC DNA]</scope>
    <source>
        <strain evidence="1 2">T173</strain>
    </source>
</reference>
<organism evidence="1 2">
    <name type="scientific">Ensifer canadensis</name>
    <dbReference type="NCBI Taxonomy" id="555315"/>
    <lineage>
        <taxon>Bacteria</taxon>
        <taxon>Pseudomonadati</taxon>
        <taxon>Pseudomonadota</taxon>
        <taxon>Alphaproteobacteria</taxon>
        <taxon>Hyphomicrobiales</taxon>
        <taxon>Rhizobiaceae</taxon>
        <taxon>Sinorhizobium/Ensifer group</taxon>
        <taxon>Ensifer</taxon>
    </lineage>
</organism>
<protein>
    <submittedName>
        <fullName evidence="1">Uncharacterized protein</fullName>
    </submittedName>
</protein>
<dbReference type="Proteomes" id="UP000744980">
    <property type="component" value="Unassembled WGS sequence"/>
</dbReference>
<dbReference type="RefSeq" id="WP_057221708.1">
    <property type="nucleotide sequence ID" value="NZ_CP083373.1"/>
</dbReference>
<accession>A0AAW4FWB7</accession>
<keyword evidence="2" id="KW-1185">Reference proteome</keyword>
<gene>
    <name evidence="1" type="ORF">GFB56_33120</name>
</gene>
<name>A0AAW4FWB7_9HYPH</name>
<sequence length="67" mass="7350">MSVFVAVSRFGSSAARDTVIVTAKNTCSIQKHPFGQADFLNLNNLFASKIIWRRSGADHAFVGHRLS</sequence>
<dbReference type="EMBL" id="WXFA01000048">
    <property type="protein sequence ID" value="MBM3095564.1"/>
    <property type="molecule type" value="Genomic_DNA"/>
</dbReference>
<proteinExistence type="predicted"/>
<dbReference type="AlphaFoldDB" id="A0AAW4FWB7"/>
<comment type="caution">
    <text evidence="1">The sequence shown here is derived from an EMBL/GenBank/DDBJ whole genome shotgun (WGS) entry which is preliminary data.</text>
</comment>
<evidence type="ECO:0000313" key="1">
    <source>
        <dbReference type="EMBL" id="MBM3095564.1"/>
    </source>
</evidence>